<protein>
    <submittedName>
        <fullName evidence="1">Uncharacterized protein</fullName>
    </submittedName>
</protein>
<accession>A0ABX9W2A6</accession>
<proteinExistence type="predicted"/>
<reference evidence="1 2" key="1">
    <citation type="submission" date="2018-10" db="EMBL/GenBank/DDBJ databases">
        <title>Draft genome sequence of Zhongshania sp. DSW25-10.</title>
        <authorList>
            <person name="Oh J."/>
        </authorList>
    </citation>
    <scope>NUCLEOTIDE SEQUENCE [LARGE SCALE GENOMIC DNA]</scope>
    <source>
        <strain evidence="1 2">DSW25-10</strain>
    </source>
</reference>
<name>A0ABX9W2A6_9GAMM</name>
<comment type="caution">
    <text evidence="1">The sequence shown here is derived from an EMBL/GenBank/DDBJ whole genome shotgun (WGS) entry which is preliminary data.</text>
</comment>
<dbReference type="Proteomes" id="UP000274695">
    <property type="component" value="Unassembled WGS sequence"/>
</dbReference>
<organism evidence="1 2">
    <name type="scientific">Zhongshania marina</name>
    <dbReference type="NCBI Taxonomy" id="2304603"/>
    <lineage>
        <taxon>Bacteria</taxon>
        <taxon>Pseudomonadati</taxon>
        <taxon>Pseudomonadota</taxon>
        <taxon>Gammaproteobacteria</taxon>
        <taxon>Cellvibrionales</taxon>
        <taxon>Spongiibacteraceae</taxon>
        <taxon>Zhongshania</taxon>
    </lineage>
</organism>
<sequence>MGGHKPAFHSGAVGGVFARGYRLYSFYLTHGYAGGSERGEGLTAKALLAYYCDASMLAC</sequence>
<dbReference type="EMBL" id="RHGB01000015">
    <property type="protein sequence ID" value="RNL60297.1"/>
    <property type="molecule type" value="Genomic_DNA"/>
</dbReference>
<evidence type="ECO:0000313" key="1">
    <source>
        <dbReference type="EMBL" id="RNL60297.1"/>
    </source>
</evidence>
<evidence type="ECO:0000313" key="2">
    <source>
        <dbReference type="Proteomes" id="UP000274695"/>
    </source>
</evidence>
<gene>
    <name evidence="1" type="ORF">D0911_13540</name>
</gene>
<keyword evidence="2" id="KW-1185">Reference proteome</keyword>